<keyword evidence="5" id="KW-0503">Monooxygenase</keyword>
<feature type="domain" description="FAD-binding" evidence="6">
    <location>
        <begin position="4"/>
        <end position="335"/>
    </location>
</feature>
<dbReference type="SUPFAM" id="SSF54373">
    <property type="entry name" value="FAD-linked reductases, C-terminal domain"/>
    <property type="match status" value="1"/>
</dbReference>
<evidence type="ECO:0000256" key="3">
    <source>
        <dbReference type="ARBA" id="ARBA00022827"/>
    </source>
</evidence>
<dbReference type="GO" id="GO:0071949">
    <property type="term" value="F:FAD binding"/>
    <property type="evidence" value="ECO:0007669"/>
    <property type="project" value="InterPro"/>
</dbReference>
<gene>
    <name evidence="7" type="ORF">HO133_002277</name>
</gene>
<dbReference type="Gene3D" id="3.50.50.60">
    <property type="entry name" value="FAD/NAD(P)-binding domain"/>
    <property type="match status" value="1"/>
</dbReference>
<accession>A0A8H6FAL0</accession>
<comment type="similarity">
    <text evidence="1">Belongs to the paxM FAD-dependent monooxygenase family.</text>
</comment>
<organism evidence="7 8">
    <name type="scientific">Letharia lupina</name>
    <dbReference type="NCBI Taxonomy" id="560253"/>
    <lineage>
        <taxon>Eukaryota</taxon>
        <taxon>Fungi</taxon>
        <taxon>Dikarya</taxon>
        <taxon>Ascomycota</taxon>
        <taxon>Pezizomycotina</taxon>
        <taxon>Lecanoromycetes</taxon>
        <taxon>OSLEUM clade</taxon>
        <taxon>Lecanoromycetidae</taxon>
        <taxon>Lecanorales</taxon>
        <taxon>Lecanorineae</taxon>
        <taxon>Parmeliaceae</taxon>
        <taxon>Letharia</taxon>
    </lineage>
</organism>
<evidence type="ECO:0000259" key="6">
    <source>
        <dbReference type="Pfam" id="PF01494"/>
    </source>
</evidence>
<dbReference type="RefSeq" id="XP_037150857.1">
    <property type="nucleotide sequence ID" value="XM_037293204.1"/>
</dbReference>
<dbReference type="AlphaFoldDB" id="A0A8H6FAL0"/>
<protein>
    <recommendedName>
        <fullName evidence="6">FAD-binding domain-containing protein</fullName>
    </recommendedName>
</protein>
<reference evidence="7 8" key="1">
    <citation type="journal article" date="2020" name="Genomics">
        <title>Complete, high-quality genomes from long-read metagenomic sequencing of two wolf lichen thalli reveals enigmatic genome architecture.</title>
        <authorList>
            <person name="McKenzie S.K."/>
            <person name="Walston R.F."/>
            <person name="Allen J.L."/>
        </authorList>
    </citation>
    <scope>NUCLEOTIDE SEQUENCE [LARGE SCALE GENOMIC DNA]</scope>
    <source>
        <strain evidence="7">WasteWater1</strain>
    </source>
</reference>
<dbReference type="GO" id="GO:0004497">
    <property type="term" value="F:monooxygenase activity"/>
    <property type="evidence" value="ECO:0007669"/>
    <property type="project" value="UniProtKB-KW"/>
</dbReference>
<comment type="caution">
    <text evidence="7">The sequence shown here is derived from an EMBL/GenBank/DDBJ whole genome shotgun (WGS) entry which is preliminary data.</text>
</comment>
<dbReference type="InterPro" id="IPR036188">
    <property type="entry name" value="FAD/NAD-bd_sf"/>
</dbReference>
<keyword evidence="8" id="KW-1185">Reference proteome</keyword>
<proteinExistence type="inferred from homology"/>
<evidence type="ECO:0000313" key="7">
    <source>
        <dbReference type="EMBL" id="KAF6221422.1"/>
    </source>
</evidence>
<dbReference type="PANTHER" id="PTHR13789">
    <property type="entry name" value="MONOOXYGENASE"/>
    <property type="match status" value="1"/>
</dbReference>
<dbReference type="PRINTS" id="PR00420">
    <property type="entry name" value="RNGMNOXGNASE"/>
</dbReference>
<evidence type="ECO:0000256" key="2">
    <source>
        <dbReference type="ARBA" id="ARBA00022630"/>
    </source>
</evidence>
<evidence type="ECO:0000313" key="8">
    <source>
        <dbReference type="Proteomes" id="UP000593566"/>
    </source>
</evidence>
<dbReference type="Proteomes" id="UP000593566">
    <property type="component" value="Unassembled WGS sequence"/>
</dbReference>
<dbReference type="InterPro" id="IPR050493">
    <property type="entry name" value="FAD-dep_Monooxygenase_BioMet"/>
</dbReference>
<evidence type="ECO:0000256" key="1">
    <source>
        <dbReference type="ARBA" id="ARBA00007992"/>
    </source>
</evidence>
<keyword evidence="4" id="KW-0560">Oxidoreductase</keyword>
<evidence type="ECO:0000256" key="5">
    <source>
        <dbReference type="ARBA" id="ARBA00023033"/>
    </source>
</evidence>
<sequence>MPLKVIVVGAGIGGLCAATSLRQAGHDVEIFERSSFTGEVGAALVLTPNGSRILSSLGFSFERARACKMVQWDTILGDSMGRVASLDLSMAEQRFGAPLWSVHRVDLHNELLRLATSEDTPGSKPVTLRLGAQVVDASTDGSITLKDGSRHAADLIVGADGLHSVLRGTVLTHDTKASASGLSAFRFLMDTTMLEDDAKLAQVVEARGPGLSLIIDAKETISERHVVWYPCRDGEVQNFVGIHPTRPADHEETETEAMKESMLKEFGHFNPGIVRIISRSSHVKCWPLYVHEPLPTWYNGRVILIGDAAHPMMPFGGQGSNSAMEDAGALGHLFRSVHDPATIEKRLQLFWLVRKDRVSRTQIMASVRAGREKEVEQELKKYADPPGSAVPSTHQERTDHDYNYDVFAKCEEVLLEGQMGEIKVE</sequence>
<keyword evidence="3" id="KW-0274">FAD</keyword>
<dbReference type="Pfam" id="PF01494">
    <property type="entry name" value="FAD_binding_3"/>
    <property type="match status" value="1"/>
</dbReference>
<dbReference type="InterPro" id="IPR002938">
    <property type="entry name" value="FAD-bd"/>
</dbReference>
<evidence type="ECO:0000256" key="4">
    <source>
        <dbReference type="ARBA" id="ARBA00023002"/>
    </source>
</evidence>
<dbReference type="EMBL" id="JACCJB010000014">
    <property type="protein sequence ID" value="KAF6221422.1"/>
    <property type="molecule type" value="Genomic_DNA"/>
</dbReference>
<dbReference type="SUPFAM" id="SSF51905">
    <property type="entry name" value="FAD/NAD(P)-binding domain"/>
    <property type="match status" value="1"/>
</dbReference>
<keyword evidence="2" id="KW-0285">Flavoprotein</keyword>
<dbReference type="GeneID" id="59330691"/>
<name>A0A8H6FAL0_9LECA</name>
<dbReference type="PANTHER" id="PTHR13789:SF215">
    <property type="entry name" value="FAD-BINDING DOMAIN-CONTAINING PROTEIN-RELATED"/>
    <property type="match status" value="1"/>
</dbReference>